<keyword evidence="1" id="KW-0472">Membrane</keyword>
<keyword evidence="3" id="KW-1185">Reference proteome</keyword>
<name>A0ABQ0MI22_9BACT</name>
<dbReference type="EMBL" id="BDQG01000001">
    <property type="protein sequence ID" value="GAW66724.1"/>
    <property type="molecule type" value="Genomic_DNA"/>
</dbReference>
<evidence type="ECO:0000313" key="2">
    <source>
        <dbReference type="EMBL" id="GAW66724.1"/>
    </source>
</evidence>
<accession>A0ABQ0MI22</accession>
<gene>
    <name evidence="2" type="ORF">GPEL0_01f2209</name>
</gene>
<reference evidence="3" key="2">
    <citation type="submission" date="2017-05" db="EMBL/GenBank/DDBJ databases">
        <title>Draft genome sequence of Geobacter pelophilus, a iron(III)-reducing bacteria.</title>
        <authorList>
            <person name="Aoyagi T."/>
            <person name="Koike H."/>
            <person name="Morita T."/>
            <person name="Sato Y."/>
            <person name="Habe H."/>
            <person name="Hori T."/>
        </authorList>
    </citation>
    <scope>NUCLEOTIDE SEQUENCE [LARGE SCALE GENOMIC DNA]</scope>
    <source>
        <strain evidence="3">Drf2</strain>
    </source>
</reference>
<reference evidence="2 3" key="1">
    <citation type="submission" date="2017-04" db="EMBL/GenBank/DDBJ databases">
        <authorList>
            <consortium name="Geobacter pelophilus Genome Sequencing"/>
            <person name="Aoyagi T."/>
            <person name="Koike H."/>
            <person name="Hori T."/>
        </authorList>
    </citation>
    <scope>NUCLEOTIDE SEQUENCE [LARGE SCALE GENOMIC DNA]</scope>
    <source>
        <strain evidence="2 3">Drf2</strain>
    </source>
</reference>
<evidence type="ECO:0008006" key="4">
    <source>
        <dbReference type="Google" id="ProtNLM"/>
    </source>
</evidence>
<keyword evidence="1" id="KW-1133">Transmembrane helix</keyword>
<proteinExistence type="predicted"/>
<evidence type="ECO:0000256" key="1">
    <source>
        <dbReference type="SAM" id="Phobius"/>
    </source>
</evidence>
<sequence length="83" mass="9822">MMKTAIGELLVKRLELKDTWVICFVLGMIMMNYPFISIFNKPAFPFGIPLLYLYLLWGWMFSIFIVYLFSRAARKDTDDRGRS</sequence>
<comment type="caution">
    <text evidence="2">The sequence shown here is derived from an EMBL/GenBank/DDBJ whole genome shotgun (WGS) entry which is preliminary data.</text>
</comment>
<dbReference type="Proteomes" id="UP000194153">
    <property type="component" value="Unassembled WGS sequence"/>
</dbReference>
<feature type="transmembrane region" description="Helical" evidence="1">
    <location>
        <begin position="20"/>
        <end position="39"/>
    </location>
</feature>
<feature type="transmembrane region" description="Helical" evidence="1">
    <location>
        <begin position="51"/>
        <end position="70"/>
    </location>
</feature>
<keyword evidence="1" id="KW-0812">Transmembrane</keyword>
<evidence type="ECO:0000313" key="3">
    <source>
        <dbReference type="Proteomes" id="UP000194153"/>
    </source>
</evidence>
<protein>
    <recommendedName>
        <fullName evidence="4">DUF3311 domain-containing protein</fullName>
    </recommendedName>
</protein>
<organism evidence="2 3">
    <name type="scientific">Geoanaerobacter pelophilus</name>
    <dbReference type="NCBI Taxonomy" id="60036"/>
    <lineage>
        <taxon>Bacteria</taxon>
        <taxon>Pseudomonadati</taxon>
        <taxon>Thermodesulfobacteriota</taxon>
        <taxon>Desulfuromonadia</taxon>
        <taxon>Geobacterales</taxon>
        <taxon>Geobacteraceae</taxon>
        <taxon>Geoanaerobacter</taxon>
    </lineage>
</organism>